<organism evidence="3 4">
    <name type="scientific">Kitasatospora saccharophila</name>
    <dbReference type="NCBI Taxonomy" id="407973"/>
    <lineage>
        <taxon>Bacteria</taxon>
        <taxon>Bacillati</taxon>
        <taxon>Actinomycetota</taxon>
        <taxon>Actinomycetes</taxon>
        <taxon>Kitasatosporales</taxon>
        <taxon>Streptomycetaceae</taxon>
        <taxon>Kitasatospora</taxon>
    </lineage>
</organism>
<dbReference type="InterPro" id="IPR051797">
    <property type="entry name" value="TrmB-like"/>
</dbReference>
<accession>A0ABN2WR04</accession>
<gene>
    <name evidence="3" type="ORF">GCM10009759_26060</name>
</gene>
<dbReference type="SUPFAM" id="SSF46894">
    <property type="entry name" value="C-terminal effector domain of the bipartite response regulators"/>
    <property type="match status" value="1"/>
</dbReference>
<dbReference type="InterPro" id="IPR036388">
    <property type="entry name" value="WH-like_DNA-bd_sf"/>
</dbReference>
<comment type="caution">
    <text evidence="3">The sequence shown here is derived from an EMBL/GenBank/DDBJ whole genome shotgun (WGS) entry which is preliminary data.</text>
</comment>
<dbReference type="Proteomes" id="UP001500897">
    <property type="component" value="Unassembled WGS sequence"/>
</dbReference>
<keyword evidence="4" id="KW-1185">Reference proteome</keyword>
<dbReference type="Gene3D" id="1.10.10.10">
    <property type="entry name" value="Winged helix-like DNA-binding domain superfamily/Winged helix DNA-binding domain"/>
    <property type="match status" value="1"/>
</dbReference>
<evidence type="ECO:0000313" key="3">
    <source>
        <dbReference type="EMBL" id="GAA2096635.1"/>
    </source>
</evidence>
<dbReference type="EMBL" id="BAAANS010000014">
    <property type="protein sequence ID" value="GAA2096635.1"/>
    <property type="molecule type" value="Genomic_DNA"/>
</dbReference>
<dbReference type="PANTHER" id="PTHR34293:SF1">
    <property type="entry name" value="HTH-TYPE TRANSCRIPTIONAL REGULATOR TRMBL2"/>
    <property type="match status" value="1"/>
</dbReference>
<dbReference type="PROSITE" id="PS50043">
    <property type="entry name" value="HTH_LUXR_2"/>
    <property type="match status" value="1"/>
</dbReference>
<evidence type="ECO:0000259" key="2">
    <source>
        <dbReference type="PROSITE" id="PS50043"/>
    </source>
</evidence>
<sequence>MREGVTVLQVLGLNALTEGVYRAMLAEPDAGVERIAASLRLSEAQVREALDELLKLTLLRPAADSHALRAVSPEVGLTRLLARNQNQLLFQQQELESARSEIAALSAEYVDRRPDDEMVLRLESLETVRDRLEELAATATQECLSLMRGGAARPDSIQAGKHPNQLALERGVVIRSIFQDSFRNDPDTLRYARWLAELGGLTRTVPLLPIRLVIVDRSIALVPIDPSDGRRGALELHGAALIQPLCALFDELWRSGTDFGQPAPRDGQDLTGSERALLELLGHGHTDESAGRKLGLSLRTVRRMMQDLMNRLGAESRFQAGAQAVRNDWI</sequence>
<dbReference type="InterPro" id="IPR000792">
    <property type="entry name" value="Tscrpt_reg_LuxR_C"/>
</dbReference>
<feature type="coiled-coil region" evidence="1">
    <location>
        <begin position="81"/>
        <end position="142"/>
    </location>
</feature>
<evidence type="ECO:0000256" key="1">
    <source>
        <dbReference type="SAM" id="Coils"/>
    </source>
</evidence>
<dbReference type="SMART" id="SM00421">
    <property type="entry name" value="HTH_LUXR"/>
    <property type="match status" value="1"/>
</dbReference>
<feature type="domain" description="HTH luxR-type" evidence="2">
    <location>
        <begin position="263"/>
        <end position="328"/>
    </location>
</feature>
<dbReference type="InterPro" id="IPR016032">
    <property type="entry name" value="Sig_transdc_resp-reg_C-effctor"/>
</dbReference>
<name>A0ABN2WR04_9ACTN</name>
<dbReference type="PANTHER" id="PTHR34293">
    <property type="entry name" value="HTH-TYPE TRANSCRIPTIONAL REGULATOR TRMBL2"/>
    <property type="match status" value="1"/>
</dbReference>
<protein>
    <submittedName>
        <fullName evidence="3">Helix-turn-helix domain-containing protein</fullName>
    </submittedName>
</protein>
<proteinExistence type="predicted"/>
<evidence type="ECO:0000313" key="4">
    <source>
        <dbReference type="Proteomes" id="UP001500897"/>
    </source>
</evidence>
<reference evidence="3 4" key="1">
    <citation type="journal article" date="2019" name="Int. J. Syst. Evol. Microbiol.">
        <title>The Global Catalogue of Microorganisms (GCM) 10K type strain sequencing project: providing services to taxonomists for standard genome sequencing and annotation.</title>
        <authorList>
            <consortium name="The Broad Institute Genomics Platform"/>
            <consortium name="The Broad Institute Genome Sequencing Center for Infectious Disease"/>
            <person name="Wu L."/>
            <person name="Ma J."/>
        </authorList>
    </citation>
    <scope>NUCLEOTIDE SEQUENCE [LARGE SCALE GENOMIC DNA]</scope>
    <source>
        <strain evidence="3 4">JCM 14559</strain>
    </source>
</reference>
<keyword evidence="1" id="KW-0175">Coiled coil</keyword>